<dbReference type="PATRIC" id="fig|582680.7.peg.1769"/>
<feature type="transmembrane region" description="Helical" evidence="1">
    <location>
        <begin position="146"/>
        <end position="172"/>
    </location>
</feature>
<accession>A0A0F0KX26</accession>
<name>A0A0F0KX26_9MICO</name>
<evidence type="ECO:0000313" key="3">
    <source>
        <dbReference type="Proteomes" id="UP000033448"/>
    </source>
</evidence>
<gene>
    <name evidence="2" type="ORF">RL72_01727</name>
</gene>
<feature type="transmembrane region" description="Helical" evidence="1">
    <location>
        <begin position="28"/>
        <end position="46"/>
    </location>
</feature>
<dbReference type="RefSeq" id="WP_052674278.1">
    <property type="nucleotide sequence ID" value="NZ_JYIT01000073.1"/>
</dbReference>
<protein>
    <submittedName>
        <fullName evidence="2">Uncharacterized protein</fullName>
    </submittedName>
</protein>
<keyword evidence="1" id="KW-1133">Transmembrane helix</keyword>
<feature type="transmembrane region" description="Helical" evidence="1">
    <location>
        <begin position="111"/>
        <end position="134"/>
    </location>
</feature>
<dbReference type="EMBL" id="JYIT01000073">
    <property type="protein sequence ID" value="KJL24645.1"/>
    <property type="molecule type" value="Genomic_DNA"/>
</dbReference>
<dbReference type="OrthoDB" id="5056404at2"/>
<dbReference type="Proteomes" id="UP000033448">
    <property type="component" value="Unassembled WGS sequence"/>
</dbReference>
<keyword evidence="3" id="KW-1185">Reference proteome</keyword>
<keyword evidence="1" id="KW-0472">Membrane</keyword>
<dbReference type="AlphaFoldDB" id="A0A0F0KX26"/>
<organism evidence="2 3">
    <name type="scientific">Microbacterium azadirachtae</name>
    <dbReference type="NCBI Taxonomy" id="582680"/>
    <lineage>
        <taxon>Bacteria</taxon>
        <taxon>Bacillati</taxon>
        <taxon>Actinomycetota</taxon>
        <taxon>Actinomycetes</taxon>
        <taxon>Micrococcales</taxon>
        <taxon>Microbacteriaceae</taxon>
        <taxon>Microbacterium</taxon>
    </lineage>
</organism>
<feature type="transmembrane region" description="Helical" evidence="1">
    <location>
        <begin position="53"/>
        <end position="72"/>
    </location>
</feature>
<evidence type="ECO:0000313" key="2">
    <source>
        <dbReference type="EMBL" id="KJL24645.1"/>
    </source>
</evidence>
<reference evidence="2 3" key="1">
    <citation type="submission" date="2015-02" db="EMBL/GenBank/DDBJ databases">
        <title>Draft genome sequences of ten Microbacterium spp. with emphasis on heavy metal contaminated environments.</title>
        <authorList>
            <person name="Corretto E."/>
        </authorList>
    </citation>
    <scope>NUCLEOTIDE SEQUENCE [LARGE SCALE GENOMIC DNA]</scope>
    <source>
        <strain evidence="2 3">DSM 23848</strain>
    </source>
</reference>
<sequence length="295" mass="31932">MSADTEDPIPYPLPANWDERGMGLVSPVAYAFIALTAAALLLLGVSCAVRGDVLWTVFWAVCFGALMAGLSVSREGPPRRSRGPALINAVALTRADREPPDSWVHFFRQNLASWGLGWALLLGGTGSGTLLVVAGMRVVERDAGGWLLLIVPLALAAAVLVLCGVIALVAAFRSASFGRIPLGISLGRAGFSRHYLDAIEVVPWEKIRAVSALAREAGSTEGPRRVRIEREGREPWDLGLDDYTAPPWVLYAALRYWQEHPERRGELSGTVAQQRLERWCAEASAAVPRRTAARS</sequence>
<comment type="caution">
    <text evidence="2">The sequence shown here is derived from an EMBL/GenBank/DDBJ whole genome shotgun (WGS) entry which is preliminary data.</text>
</comment>
<evidence type="ECO:0000256" key="1">
    <source>
        <dbReference type="SAM" id="Phobius"/>
    </source>
</evidence>
<keyword evidence="1" id="KW-0812">Transmembrane</keyword>
<proteinExistence type="predicted"/>